<sequence>MIESALFFGLGFLCAGFLALMLAPAVWRRAVALTRKRIEASVPLTLNEIEADKDRMRAEFAMSTRRLEMSVKALRDKAAVHVAEIGRYRDEIRRLGDERDEKTAMVAELESRGASLRSQLEAREQQLEDAADKLRRLDAKLEAKALEYERMREHAEELSVTSSEQQVELVARDADLERLSGDIDGLRAQRRESEALAREHENQAKSLRQELAATLSRLELAENKVERLMSTVADREDKLDRREKDIARLREELKANRSQIDEATREAVDSHEEKAQLAGDLAGMSLQMSSLLENATGGEVEKAVGLLGKDRERVSQKLAEAEDLNERLQQQIAAFEKSKSDDWQEQKQQNALLREQINDLTAEVVRLTADMEGPDSPIHAALARPSRLQETGLDTAAGDRVVSLADRIRVLQKSASAKVD</sequence>
<proteinExistence type="predicted"/>
<feature type="coiled-coil region" evidence="1">
    <location>
        <begin position="92"/>
        <end position="266"/>
    </location>
</feature>
<evidence type="ECO:0000313" key="2">
    <source>
        <dbReference type="EMBL" id="PHP67426.1"/>
    </source>
</evidence>
<dbReference type="OrthoDB" id="7826912at2"/>
<keyword evidence="1" id="KW-0175">Coiled coil</keyword>
<feature type="coiled-coil region" evidence="1">
    <location>
        <begin position="311"/>
        <end position="370"/>
    </location>
</feature>
<evidence type="ECO:0000313" key="3">
    <source>
        <dbReference type="Proteomes" id="UP000221168"/>
    </source>
</evidence>
<name>A0A2G1QPG5_9HYPH</name>
<protein>
    <submittedName>
        <fullName evidence="2">Uncharacterized protein</fullName>
    </submittedName>
</protein>
<comment type="caution">
    <text evidence="2">The sequence shown here is derived from an EMBL/GenBank/DDBJ whole genome shotgun (WGS) entry which is preliminary data.</text>
</comment>
<evidence type="ECO:0000256" key="1">
    <source>
        <dbReference type="SAM" id="Coils"/>
    </source>
</evidence>
<keyword evidence="3" id="KW-1185">Reference proteome</keyword>
<dbReference type="Gene3D" id="1.10.287.1490">
    <property type="match status" value="1"/>
</dbReference>
<organism evidence="2 3">
    <name type="scientific">Zhengella mangrovi</name>
    <dbReference type="NCBI Taxonomy" id="1982044"/>
    <lineage>
        <taxon>Bacteria</taxon>
        <taxon>Pseudomonadati</taxon>
        <taxon>Pseudomonadota</taxon>
        <taxon>Alphaproteobacteria</taxon>
        <taxon>Hyphomicrobiales</taxon>
        <taxon>Notoacmeibacteraceae</taxon>
        <taxon>Zhengella</taxon>
    </lineage>
</organism>
<dbReference type="AlphaFoldDB" id="A0A2G1QPG5"/>
<accession>A0A2G1QPG5</accession>
<dbReference type="RefSeq" id="WP_099306253.1">
    <property type="nucleotide sequence ID" value="NZ_PDVP01000004.1"/>
</dbReference>
<dbReference type="EMBL" id="PDVP01000004">
    <property type="protein sequence ID" value="PHP67426.1"/>
    <property type="molecule type" value="Genomic_DNA"/>
</dbReference>
<reference evidence="2 3" key="1">
    <citation type="submission" date="2017-10" db="EMBL/GenBank/DDBJ databases">
        <title>Sedimentibacterium mangrovi gen. nov., sp. nov., a novel member of family Phyllobacteriacea isolated from mangrove sediment.</title>
        <authorList>
            <person name="Liao H."/>
            <person name="Tian Y."/>
        </authorList>
    </citation>
    <scope>NUCLEOTIDE SEQUENCE [LARGE SCALE GENOMIC DNA]</scope>
    <source>
        <strain evidence="2 3">X9-2-2</strain>
    </source>
</reference>
<dbReference type="Proteomes" id="UP000221168">
    <property type="component" value="Unassembled WGS sequence"/>
</dbReference>
<gene>
    <name evidence="2" type="ORF">CSC94_09685</name>
</gene>